<feature type="transmembrane region" description="Helical" evidence="2">
    <location>
        <begin position="68"/>
        <end position="85"/>
    </location>
</feature>
<feature type="transmembrane region" description="Helical" evidence="2">
    <location>
        <begin position="126"/>
        <end position="148"/>
    </location>
</feature>
<feature type="domain" description="DUF4220" evidence="3">
    <location>
        <begin position="71"/>
        <end position="472"/>
    </location>
</feature>
<name>A0ABC9GCE5_9POAL</name>
<feature type="transmembrane region" description="Helical" evidence="2">
    <location>
        <begin position="97"/>
        <end position="114"/>
    </location>
</feature>
<dbReference type="PANTHER" id="PTHR31325">
    <property type="entry name" value="OS01G0798800 PROTEIN-RELATED"/>
    <property type="match status" value="1"/>
</dbReference>
<evidence type="ECO:0000256" key="1">
    <source>
        <dbReference type="SAM" id="MobiDB-lite"/>
    </source>
</evidence>
<feature type="transmembrane region" description="Helical" evidence="2">
    <location>
        <begin position="333"/>
        <end position="354"/>
    </location>
</feature>
<accession>A0ABC9GCE5</accession>
<evidence type="ECO:0000313" key="5">
    <source>
        <dbReference type="Proteomes" id="UP001497457"/>
    </source>
</evidence>
<sequence length="850" mass="96658">MDYRRMGNVKQHLGNATSTTSLHYLWRNPRGTVLRIQALALVAIVLSFFLVVYGSSRRWSNRWIVQKGFLAAQVLSLSLGTYSIGLMQSSSVKSEMYPIWAVSLLTLFGCMDPVTSYNSHDYKSPLLKVIFQLCLYCGYVVLMCVSSVSGVVGNLAVCVLSAITFIKSFHRSLALVLPSRKRSQLEQLESREPEALEHHGNGLEVHLPLHPSEIDRYARQPKRDKNMGNIYTRIQEKQFQDRLKVSADDKTIIEHVCLGYSLSHLLQRRFLGLHTDREMEYKRDQLFKLFWIHPNIDYKRTLKAIEVELAFLYEIFFTSNEFIHYYEAKTSSFWALASFIGICFVGVATAIPGTLTRSHRHSTSTGPNAAGTSIIVGTTTADLIVTLVILVSLALLQLLQLLRCWTSNWARVAFACEYAVGAPMKSVSGEYLVRPRWWWWPWMRLKAFVVTRMNWFDNKHLWQDKLGQYSLVAEIQGRDHESCRECLRIVQSPCHSRMCGRMAGMLGLQYIGQVLRELWGSDAKGGAAVRLDEDVKASIADFLGQMKSTRIGKEWCSLFVDNGVSKSELPFRKGGLLDHRFIMSQAYSFTESVMVWHIATWYCEHKEKPQPKEEEGTGCSETAKAGGGRELAREEHRHVAIALSKYCAYLVVSAPELLPGSSAETKRAFDQAIEKARKGLAAGEWTSVDHHAAFVGNLTNDAFLYGVYFGKLLCDETPPPSYCTRRRSDDPWEVLARLWVQTLLYAAPYGDVEAHRQRLSQGGEFITHLWSLLYHLGFDKWEHDKEEETKKEGSKDSSSIQQVPSFNCNFSRKLNRKYGPPRRTGRHCSTYGFGQNFKGGPDEDPYGNQW</sequence>
<dbReference type="Proteomes" id="UP001497457">
    <property type="component" value="Chromosome 8b"/>
</dbReference>
<evidence type="ECO:0000259" key="3">
    <source>
        <dbReference type="Pfam" id="PF13968"/>
    </source>
</evidence>
<evidence type="ECO:0000313" key="4">
    <source>
        <dbReference type="EMBL" id="CAL5091982.1"/>
    </source>
</evidence>
<keyword evidence="2" id="KW-0472">Membrane</keyword>
<feature type="region of interest" description="Disordered" evidence="1">
    <location>
        <begin position="609"/>
        <end position="630"/>
    </location>
</feature>
<feature type="region of interest" description="Disordered" evidence="1">
    <location>
        <begin position="807"/>
        <end position="850"/>
    </location>
</feature>
<protein>
    <recommendedName>
        <fullName evidence="3">DUF4220 domain-containing protein</fullName>
    </recommendedName>
</protein>
<dbReference type="InterPro" id="IPR007658">
    <property type="entry name" value="DUF594"/>
</dbReference>
<dbReference type="AlphaFoldDB" id="A0ABC9GCE5"/>
<reference evidence="4" key="1">
    <citation type="submission" date="2024-10" db="EMBL/GenBank/DDBJ databases">
        <authorList>
            <person name="Ryan C."/>
        </authorList>
    </citation>
    <scope>NUCLEOTIDE SEQUENCE [LARGE SCALE GENOMIC DNA]</scope>
</reference>
<gene>
    <name evidence="4" type="ORF">URODEC1_LOCUS114671</name>
</gene>
<keyword evidence="2" id="KW-1133">Transmembrane helix</keyword>
<keyword evidence="5" id="KW-1185">Reference proteome</keyword>
<feature type="transmembrane region" description="Helical" evidence="2">
    <location>
        <begin position="374"/>
        <end position="396"/>
    </location>
</feature>
<feature type="transmembrane region" description="Helical" evidence="2">
    <location>
        <begin position="36"/>
        <end position="56"/>
    </location>
</feature>
<keyword evidence="2" id="KW-0812">Transmembrane</keyword>
<dbReference type="InterPro" id="IPR025315">
    <property type="entry name" value="DUF4220"/>
</dbReference>
<dbReference type="Pfam" id="PF13968">
    <property type="entry name" value="DUF4220"/>
    <property type="match status" value="1"/>
</dbReference>
<organism evidence="4 5">
    <name type="scientific">Urochloa decumbens</name>
    <dbReference type="NCBI Taxonomy" id="240449"/>
    <lineage>
        <taxon>Eukaryota</taxon>
        <taxon>Viridiplantae</taxon>
        <taxon>Streptophyta</taxon>
        <taxon>Embryophyta</taxon>
        <taxon>Tracheophyta</taxon>
        <taxon>Spermatophyta</taxon>
        <taxon>Magnoliopsida</taxon>
        <taxon>Liliopsida</taxon>
        <taxon>Poales</taxon>
        <taxon>Poaceae</taxon>
        <taxon>PACMAD clade</taxon>
        <taxon>Panicoideae</taxon>
        <taxon>Panicodae</taxon>
        <taxon>Paniceae</taxon>
        <taxon>Melinidinae</taxon>
        <taxon>Urochloa</taxon>
    </lineage>
</organism>
<evidence type="ECO:0000256" key="2">
    <source>
        <dbReference type="SAM" id="Phobius"/>
    </source>
</evidence>
<dbReference type="Pfam" id="PF04578">
    <property type="entry name" value="DUF594"/>
    <property type="match status" value="1"/>
</dbReference>
<dbReference type="EMBL" id="OZ075118">
    <property type="protein sequence ID" value="CAL5091982.1"/>
    <property type="molecule type" value="Genomic_DNA"/>
</dbReference>
<proteinExistence type="predicted"/>
<feature type="compositionally biased region" description="Basic residues" evidence="1">
    <location>
        <begin position="813"/>
        <end position="826"/>
    </location>
</feature>